<evidence type="ECO:0000313" key="2">
    <source>
        <dbReference type="Proteomes" id="UP001445335"/>
    </source>
</evidence>
<comment type="caution">
    <text evidence="1">The sequence shown here is derived from an EMBL/GenBank/DDBJ whole genome shotgun (WGS) entry which is preliminary data.</text>
</comment>
<name>A0AAW1QCJ4_9CHLO</name>
<keyword evidence="2" id="KW-1185">Reference proteome</keyword>
<dbReference type="AlphaFoldDB" id="A0AAW1QCJ4"/>
<dbReference type="EMBL" id="JALJOU010000124">
    <property type="protein sequence ID" value="KAK9819262.1"/>
    <property type="molecule type" value="Genomic_DNA"/>
</dbReference>
<sequence>MCAPAAIANFLTLGYDYSVSIVPLTGTQYKSANRSIIQVPFVLSIYAVAHTIPGTNFQAPPCVQRASVWTGVLAKLNTTPYAIGYIEYKHMLKSNLTSVALRNAAGAYMAPGFQQTAVPPASLPPSLASPDWERVQLTSSSSYPFVGLIYLITNQDIVHY</sequence>
<dbReference type="SUPFAM" id="SSF53850">
    <property type="entry name" value="Periplasmic binding protein-like II"/>
    <property type="match status" value="1"/>
</dbReference>
<dbReference type="PANTHER" id="PTHR42996:SF1">
    <property type="entry name" value="PHOSPHATE-BINDING PROTEIN PSTS"/>
    <property type="match status" value="1"/>
</dbReference>
<reference evidence="1 2" key="1">
    <citation type="journal article" date="2024" name="Nat. Commun.">
        <title>Phylogenomics reveals the evolutionary origins of lichenization in chlorophyte algae.</title>
        <authorList>
            <person name="Puginier C."/>
            <person name="Libourel C."/>
            <person name="Otte J."/>
            <person name="Skaloud P."/>
            <person name="Haon M."/>
            <person name="Grisel S."/>
            <person name="Petersen M."/>
            <person name="Berrin J.G."/>
            <person name="Delaux P.M."/>
            <person name="Dal Grande F."/>
            <person name="Keller J."/>
        </authorList>
    </citation>
    <scope>NUCLEOTIDE SEQUENCE [LARGE SCALE GENOMIC DNA]</scope>
    <source>
        <strain evidence="1 2">SAG 245.80</strain>
    </source>
</reference>
<organism evidence="1 2">
    <name type="scientific">Elliptochloris bilobata</name>
    <dbReference type="NCBI Taxonomy" id="381761"/>
    <lineage>
        <taxon>Eukaryota</taxon>
        <taxon>Viridiplantae</taxon>
        <taxon>Chlorophyta</taxon>
        <taxon>core chlorophytes</taxon>
        <taxon>Trebouxiophyceae</taxon>
        <taxon>Trebouxiophyceae incertae sedis</taxon>
        <taxon>Elliptochloris clade</taxon>
        <taxon>Elliptochloris</taxon>
    </lineage>
</organism>
<dbReference type="InterPro" id="IPR050962">
    <property type="entry name" value="Phosphate-bind_PstS"/>
</dbReference>
<evidence type="ECO:0000313" key="1">
    <source>
        <dbReference type="EMBL" id="KAK9819262.1"/>
    </source>
</evidence>
<dbReference type="Proteomes" id="UP001445335">
    <property type="component" value="Unassembled WGS sequence"/>
</dbReference>
<gene>
    <name evidence="1" type="ORF">WJX81_007303</name>
</gene>
<dbReference type="Gene3D" id="3.40.190.10">
    <property type="entry name" value="Periplasmic binding protein-like II"/>
    <property type="match status" value="2"/>
</dbReference>
<protein>
    <submittedName>
        <fullName evidence="1">Uncharacterized protein</fullName>
    </submittedName>
</protein>
<dbReference type="PANTHER" id="PTHR42996">
    <property type="entry name" value="PHOSPHATE-BINDING PROTEIN PSTS"/>
    <property type="match status" value="1"/>
</dbReference>
<feature type="non-terminal residue" evidence="1">
    <location>
        <position position="160"/>
    </location>
</feature>
<accession>A0AAW1QCJ4</accession>
<proteinExistence type="predicted"/>